<evidence type="ECO:0000313" key="1">
    <source>
        <dbReference type="EMBL" id="OUQ04730.1"/>
    </source>
</evidence>
<accession>A0A1Y4EIG0</accession>
<dbReference type="Proteomes" id="UP000196258">
    <property type="component" value="Unassembled WGS sequence"/>
</dbReference>
<gene>
    <name evidence="1" type="ORF">B5E91_08425</name>
</gene>
<sequence>MIRIIKKKINMSDELKAKINWSCKFNNRPYKIIEGHLRIVEHTNLAYVEPHKVIINNQLYLFFNEQKYFYVGNLKKKIPIADLSEYIARH</sequence>
<protein>
    <submittedName>
        <fullName evidence="1">Uncharacterized protein</fullName>
    </submittedName>
</protein>
<dbReference type="EMBL" id="NFLB01000009">
    <property type="protein sequence ID" value="OUQ04730.1"/>
    <property type="molecule type" value="Genomic_DNA"/>
</dbReference>
<reference evidence="2" key="1">
    <citation type="submission" date="2017-04" db="EMBL/GenBank/DDBJ databases">
        <title>Function of individual gut microbiota members based on whole genome sequencing of pure cultures obtained from chicken caecum.</title>
        <authorList>
            <person name="Medvecky M."/>
            <person name="Cejkova D."/>
            <person name="Polansky O."/>
            <person name="Karasova D."/>
            <person name="Kubasova T."/>
            <person name="Cizek A."/>
            <person name="Rychlik I."/>
        </authorList>
    </citation>
    <scope>NUCLEOTIDE SEQUENCE [LARGE SCALE GENOMIC DNA]</scope>
    <source>
        <strain evidence="2">An149</strain>
    </source>
</reference>
<name>A0A1Y4EIG0_9FIRM</name>
<comment type="caution">
    <text evidence="1">The sequence shown here is derived from an EMBL/GenBank/DDBJ whole genome shotgun (WGS) entry which is preliminary data.</text>
</comment>
<dbReference type="AlphaFoldDB" id="A0A1Y4EIG0"/>
<dbReference type="RefSeq" id="WP_087256818.1">
    <property type="nucleotide sequence ID" value="NZ_JAGZOQ010000085.1"/>
</dbReference>
<organism evidence="1 2">
    <name type="scientific">Thomasclavelia spiroformis</name>
    <dbReference type="NCBI Taxonomy" id="29348"/>
    <lineage>
        <taxon>Bacteria</taxon>
        <taxon>Bacillati</taxon>
        <taxon>Bacillota</taxon>
        <taxon>Erysipelotrichia</taxon>
        <taxon>Erysipelotrichales</taxon>
        <taxon>Coprobacillaceae</taxon>
        <taxon>Thomasclavelia</taxon>
    </lineage>
</organism>
<evidence type="ECO:0000313" key="2">
    <source>
        <dbReference type="Proteomes" id="UP000196258"/>
    </source>
</evidence>
<proteinExistence type="predicted"/>